<dbReference type="SUPFAM" id="SSF49464">
    <property type="entry name" value="Carboxypeptidase regulatory domain-like"/>
    <property type="match status" value="1"/>
</dbReference>
<evidence type="ECO:0000256" key="5">
    <source>
        <dbReference type="ARBA" id="ARBA00023136"/>
    </source>
</evidence>
<comment type="subcellular location">
    <subcellularLocation>
        <location evidence="1 7">Cell outer membrane</location>
        <topology evidence="1 7">Multi-pass membrane protein</topology>
    </subcellularLocation>
</comment>
<gene>
    <name evidence="10" type="ORF">KK078_12925</name>
</gene>
<evidence type="ECO:0000256" key="6">
    <source>
        <dbReference type="ARBA" id="ARBA00023237"/>
    </source>
</evidence>
<sequence length="981" mass="108711">MKRGLLLLWSMLLSAALWAQNSSVSGKVTSPDGQSLPGVNVVLKGTTTGTITDGDGNYKLEAIEGTLVFSFIGYQILEIPIDNRSVIDVKMEEDLTTLEQVVVVGYGTQRKKDLTTAVAIVDQTAIKDRPLTSAAEALQGKAAGVQVTQTSGKPGGEISIRVRGATSVQAGNEPLYVVDGVPTTDIRGINANDIESMSVLKDASSAAIYGARAANGVVLVTTKRGKANTPQLQFLANVGVTEVTRKLDVLNTEQYRELMSEINNTIVDPALTQNTNWQDETYGTGSFQNYQLSYSGGTDKSQYYVSGGYLNNKGIINPSEYNRYTLRLNLDNQVKEWLKMGTNFNFVRSKYKNTEDNKAGGRGGVILSALTTPPFLTIYNPDGSGQFAPNPFQPSWENPVAFMEGADEGTTDDRLIGNLNAEVKILEGLSFRTNFGVDYTIHRNDYFLDPFRTVFGRDPANHGIGRTDQSTTFAWLSENTFNYTKSFGVHNVNVLAGMTAQESTWERTFIEAKDFPSVPGVQTLNAANQIVNAYTEANDWALASMLARVNYDYDGKYLFTATVRRDGSSKFAPGRHWGTFPSVSAGWRISAEPFMQSVTFINDLKLRAGWGKNGNQEGINNYAYYTQWGFRRRSDLGQGPEFVKESTLGGTGIQWEETTQTNIGIDLSVLNSRLTFTFDAYLKKTDGLLLDVGFPYYTGFDYLRRNSGKVENKGLEFAISSINVESDLRWTTDFNISMNRNKIMELNYNDVYYYAPMYSNGDQYLVRMTEGSSLGTFFGYVYEGVDPDNGNPLFRDFTGNGLNDADRTVIGNAQPKFIFGLTNNLSYKRFDLNIFLQGSYGNDIYNATRMELEGMYDSKNQSTAVLNRWTENNRNTDMPRAGYGVAAIRNSTRFVEDGSYLRVKNVTLAYNVNTSQFEKLGITKLSVYATGQNLLTWTNYSGYDPEVNAYSTVTGRGTELGIDYGTYPQSRTVILGLNVTF</sequence>
<protein>
    <submittedName>
        <fullName evidence="10">TonB-dependent receptor</fullName>
    </submittedName>
</protein>
<keyword evidence="11" id="KW-1185">Reference proteome</keyword>
<dbReference type="EMBL" id="JAHESC010000017">
    <property type="protein sequence ID" value="MBT1687466.1"/>
    <property type="molecule type" value="Genomic_DNA"/>
</dbReference>
<dbReference type="Pfam" id="PF07715">
    <property type="entry name" value="Plug"/>
    <property type="match status" value="1"/>
</dbReference>
<dbReference type="InterPro" id="IPR039426">
    <property type="entry name" value="TonB-dep_rcpt-like"/>
</dbReference>
<keyword evidence="2 7" id="KW-0813">Transport</keyword>
<keyword evidence="6 7" id="KW-0998">Cell outer membrane</keyword>
<evidence type="ECO:0000256" key="2">
    <source>
        <dbReference type="ARBA" id="ARBA00022448"/>
    </source>
</evidence>
<dbReference type="InterPro" id="IPR023997">
    <property type="entry name" value="TonB-dep_OMP_SusC/RagA_CS"/>
</dbReference>
<keyword evidence="8" id="KW-0732">Signal</keyword>
<name>A0AAP2D8U5_9BACT</name>
<accession>A0AAP2D8U5</accession>
<proteinExistence type="inferred from homology"/>
<dbReference type="Pfam" id="PF13715">
    <property type="entry name" value="CarbopepD_reg_2"/>
    <property type="match status" value="1"/>
</dbReference>
<reference evidence="10 11" key="1">
    <citation type="submission" date="2021-05" db="EMBL/GenBank/DDBJ databases">
        <title>A Polyphasic approach of four new species of the genus Ohtaekwangia: Ohtaekwangia histidinii sp. nov., Ohtaekwangia cretensis sp. nov., Ohtaekwangia indiensis sp. nov., Ohtaekwangia reichenbachii sp. nov. from diverse environment.</title>
        <authorList>
            <person name="Octaviana S."/>
        </authorList>
    </citation>
    <scope>NUCLEOTIDE SEQUENCE [LARGE SCALE GENOMIC DNA]</scope>
    <source>
        <strain evidence="10 11">PWU37</strain>
    </source>
</reference>
<dbReference type="InterPro" id="IPR008969">
    <property type="entry name" value="CarboxyPept-like_regulatory"/>
</dbReference>
<dbReference type="SUPFAM" id="SSF56935">
    <property type="entry name" value="Porins"/>
    <property type="match status" value="1"/>
</dbReference>
<comment type="similarity">
    <text evidence="7">Belongs to the TonB-dependent receptor family.</text>
</comment>
<dbReference type="GO" id="GO:0009279">
    <property type="term" value="C:cell outer membrane"/>
    <property type="evidence" value="ECO:0007669"/>
    <property type="project" value="UniProtKB-SubCell"/>
</dbReference>
<keyword evidence="10" id="KW-0675">Receptor</keyword>
<dbReference type="Gene3D" id="2.170.130.10">
    <property type="entry name" value="TonB-dependent receptor, plug domain"/>
    <property type="match status" value="1"/>
</dbReference>
<organism evidence="10 11">
    <name type="scientific">Dawidia soli</name>
    <dbReference type="NCBI Taxonomy" id="2782352"/>
    <lineage>
        <taxon>Bacteria</taxon>
        <taxon>Pseudomonadati</taxon>
        <taxon>Bacteroidota</taxon>
        <taxon>Cytophagia</taxon>
        <taxon>Cytophagales</taxon>
        <taxon>Chryseotaleaceae</taxon>
        <taxon>Dawidia</taxon>
    </lineage>
</organism>
<dbReference type="Gene3D" id="2.40.170.20">
    <property type="entry name" value="TonB-dependent receptor, beta-barrel domain"/>
    <property type="match status" value="1"/>
</dbReference>
<dbReference type="FunFam" id="2.170.130.10:FF:000008">
    <property type="entry name" value="SusC/RagA family TonB-linked outer membrane protein"/>
    <property type="match status" value="1"/>
</dbReference>
<dbReference type="InterPro" id="IPR023996">
    <property type="entry name" value="TonB-dep_OMP_SusC/RagA"/>
</dbReference>
<evidence type="ECO:0000313" key="10">
    <source>
        <dbReference type="EMBL" id="MBT1687466.1"/>
    </source>
</evidence>
<feature type="signal peptide" evidence="8">
    <location>
        <begin position="1"/>
        <end position="19"/>
    </location>
</feature>
<dbReference type="NCBIfam" id="TIGR04056">
    <property type="entry name" value="OMP_RagA_SusC"/>
    <property type="match status" value="1"/>
</dbReference>
<comment type="caution">
    <text evidence="10">The sequence shown here is derived from an EMBL/GenBank/DDBJ whole genome shotgun (WGS) entry which is preliminary data.</text>
</comment>
<evidence type="ECO:0000256" key="4">
    <source>
        <dbReference type="ARBA" id="ARBA00022692"/>
    </source>
</evidence>
<dbReference type="RefSeq" id="WP_254090698.1">
    <property type="nucleotide sequence ID" value="NZ_JAHESC010000017.1"/>
</dbReference>
<dbReference type="Gene3D" id="2.60.40.1120">
    <property type="entry name" value="Carboxypeptidase-like, regulatory domain"/>
    <property type="match status" value="1"/>
</dbReference>
<dbReference type="InterPro" id="IPR036942">
    <property type="entry name" value="Beta-barrel_TonB_sf"/>
</dbReference>
<dbReference type="InterPro" id="IPR012910">
    <property type="entry name" value="Plug_dom"/>
</dbReference>
<dbReference type="InterPro" id="IPR037066">
    <property type="entry name" value="Plug_dom_sf"/>
</dbReference>
<evidence type="ECO:0000259" key="9">
    <source>
        <dbReference type="Pfam" id="PF07715"/>
    </source>
</evidence>
<feature type="chain" id="PRO_5042991808" evidence="8">
    <location>
        <begin position="20"/>
        <end position="981"/>
    </location>
</feature>
<keyword evidence="3 7" id="KW-1134">Transmembrane beta strand</keyword>
<evidence type="ECO:0000256" key="8">
    <source>
        <dbReference type="SAM" id="SignalP"/>
    </source>
</evidence>
<feature type="domain" description="TonB-dependent receptor plug" evidence="9">
    <location>
        <begin position="111"/>
        <end position="217"/>
    </location>
</feature>
<keyword evidence="5 7" id="KW-0472">Membrane</keyword>
<evidence type="ECO:0000256" key="1">
    <source>
        <dbReference type="ARBA" id="ARBA00004571"/>
    </source>
</evidence>
<dbReference type="Proteomes" id="UP001319180">
    <property type="component" value="Unassembled WGS sequence"/>
</dbReference>
<dbReference type="AlphaFoldDB" id="A0AAP2D8U5"/>
<dbReference type="PROSITE" id="PS52016">
    <property type="entry name" value="TONB_DEPENDENT_REC_3"/>
    <property type="match status" value="1"/>
</dbReference>
<evidence type="ECO:0000256" key="3">
    <source>
        <dbReference type="ARBA" id="ARBA00022452"/>
    </source>
</evidence>
<evidence type="ECO:0000256" key="7">
    <source>
        <dbReference type="PROSITE-ProRule" id="PRU01360"/>
    </source>
</evidence>
<evidence type="ECO:0000313" key="11">
    <source>
        <dbReference type="Proteomes" id="UP001319180"/>
    </source>
</evidence>
<dbReference type="NCBIfam" id="TIGR04057">
    <property type="entry name" value="SusC_RagA_signa"/>
    <property type="match status" value="1"/>
</dbReference>
<keyword evidence="4 7" id="KW-0812">Transmembrane</keyword>